<dbReference type="Proteomes" id="UP000002675">
    <property type="component" value="Chromosome I"/>
</dbReference>
<dbReference type="HOGENOM" id="CLU_946451_0_0_6"/>
<protein>
    <submittedName>
        <fullName evidence="1">Uncharacterized protein</fullName>
    </submittedName>
</protein>
<reference evidence="1 2" key="1">
    <citation type="journal article" date="2003" name="Genome Res.">
        <title>Comparative genome analysis of Vibrio vulnificus, a marine pathogen.</title>
        <authorList>
            <person name="Chen C.Y."/>
            <person name="Wu K.M."/>
            <person name="Chang Y.C."/>
            <person name="Chang C.H."/>
            <person name="Tsai H.C."/>
            <person name="Liao T.L."/>
            <person name="Liu Y.M."/>
            <person name="Chen H.J."/>
            <person name="Shen A.B."/>
            <person name="Li J.C."/>
            <person name="Su T.L."/>
            <person name="Shao C.P."/>
            <person name="Lee C.T."/>
            <person name="Hor L.I."/>
            <person name="Tsai S.F."/>
        </authorList>
    </citation>
    <scope>NUCLEOTIDE SEQUENCE [LARGE SCALE GENOMIC DNA]</scope>
    <source>
        <strain evidence="1 2">YJ016</strain>
    </source>
</reference>
<dbReference type="PATRIC" id="fig|196600.6.peg.533"/>
<proteinExistence type="predicted"/>
<dbReference type="KEGG" id="vvy:VV0510"/>
<sequence>MENYSMFNNEASQNNLKETAVSQHPLHNFINPFDRQNEFLVLTDSQKTDGRFTRRQHTPSSLIQLNSWADFQPMTKPFEPNSEIYVLPSHPLSESTRQTHFMGASLVEYDNIYQYIEKKAQELGFRQQRTQNLIIVTMLLAKNFDLMIGGVPIGGKWIADKLGTNTYKVSDRLKDLEDMNLIRRCSRLSKKDKTKLTGFIELTPFFLLSFTSFFSNKDHINYEQYLASKAATQKGELSYQIYGEKGHFEYKDIIYTLKVRLLELTRNPTVCDQVKVAAYKALL</sequence>
<evidence type="ECO:0000313" key="1">
    <source>
        <dbReference type="EMBL" id="BAC93274.1"/>
    </source>
</evidence>
<name>Q7MP54_VIBVY</name>
<gene>
    <name evidence="1" type="ordered locus">VV0510</name>
</gene>
<evidence type="ECO:0000313" key="2">
    <source>
        <dbReference type="Proteomes" id="UP000002675"/>
    </source>
</evidence>
<accession>Q7MP54</accession>
<organism evidence="1 2">
    <name type="scientific">Vibrio vulnificus (strain YJ016)</name>
    <dbReference type="NCBI Taxonomy" id="196600"/>
    <lineage>
        <taxon>Bacteria</taxon>
        <taxon>Pseudomonadati</taxon>
        <taxon>Pseudomonadota</taxon>
        <taxon>Gammaproteobacteria</taxon>
        <taxon>Vibrionales</taxon>
        <taxon>Vibrionaceae</taxon>
        <taxon>Vibrio</taxon>
    </lineage>
</organism>
<dbReference type="EMBL" id="BA000037">
    <property type="protein sequence ID" value="BAC93274.1"/>
    <property type="molecule type" value="Genomic_DNA"/>
</dbReference>
<dbReference type="AlphaFoldDB" id="Q7MP54"/>